<accession>X0T1S5</accession>
<dbReference type="GO" id="GO:0046872">
    <property type="term" value="F:metal ion binding"/>
    <property type="evidence" value="ECO:0007669"/>
    <property type="project" value="UniProtKB-KW"/>
</dbReference>
<dbReference type="InterPro" id="IPR023572">
    <property type="entry name" value="Archease_dom"/>
</dbReference>
<dbReference type="SUPFAM" id="SSF69819">
    <property type="entry name" value="MTH1598-like"/>
    <property type="match status" value="1"/>
</dbReference>
<dbReference type="Gene3D" id="3.55.10.10">
    <property type="entry name" value="Archease domain"/>
    <property type="match status" value="1"/>
</dbReference>
<dbReference type="AlphaFoldDB" id="X0T1S5"/>
<keyword evidence="2" id="KW-0819">tRNA processing</keyword>
<evidence type="ECO:0000256" key="2">
    <source>
        <dbReference type="ARBA" id="ARBA00022694"/>
    </source>
</evidence>
<gene>
    <name evidence="6" type="ORF">S01H1_06463</name>
</gene>
<evidence type="ECO:0000313" key="6">
    <source>
        <dbReference type="EMBL" id="GAF81316.1"/>
    </source>
</evidence>
<reference evidence="6" key="1">
    <citation type="journal article" date="2014" name="Front. Microbiol.">
        <title>High frequency of phylogenetically diverse reductive dehalogenase-homologous genes in deep subseafloor sedimentary metagenomes.</title>
        <authorList>
            <person name="Kawai M."/>
            <person name="Futagami T."/>
            <person name="Toyoda A."/>
            <person name="Takaki Y."/>
            <person name="Nishi S."/>
            <person name="Hori S."/>
            <person name="Arai W."/>
            <person name="Tsubouchi T."/>
            <person name="Morono Y."/>
            <person name="Uchiyama I."/>
            <person name="Ito T."/>
            <person name="Fujiyama A."/>
            <person name="Inagaki F."/>
            <person name="Takami H."/>
        </authorList>
    </citation>
    <scope>NUCLEOTIDE SEQUENCE</scope>
    <source>
        <strain evidence="6">Expedition CK06-06</strain>
    </source>
</reference>
<dbReference type="EMBL" id="BARS01003338">
    <property type="protein sequence ID" value="GAF81316.1"/>
    <property type="molecule type" value="Genomic_DNA"/>
</dbReference>
<evidence type="ECO:0000256" key="3">
    <source>
        <dbReference type="ARBA" id="ARBA00022723"/>
    </source>
</evidence>
<keyword evidence="4" id="KW-0106">Calcium</keyword>
<evidence type="ECO:0000256" key="4">
    <source>
        <dbReference type="ARBA" id="ARBA00022837"/>
    </source>
</evidence>
<dbReference type="InterPro" id="IPR036820">
    <property type="entry name" value="Archease_dom_sf"/>
</dbReference>
<dbReference type="Pfam" id="PF01951">
    <property type="entry name" value="Archease"/>
    <property type="match status" value="1"/>
</dbReference>
<sequence length="29" mass="3464">HHEVKAVTYHRLHIEEKEGLFTSEVIFDV</sequence>
<protein>
    <recommendedName>
        <fullName evidence="5">Archease domain-containing protein</fullName>
    </recommendedName>
</protein>
<proteinExistence type="inferred from homology"/>
<comment type="caution">
    <text evidence="6">The sequence shown here is derived from an EMBL/GenBank/DDBJ whole genome shotgun (WGS) entry which is preliminary data.</text>
</comment>
<evidence type="ECO:0000259" key="5">
    <source>
        <dbReference type="Pfam" id="PF01951"/>
    </source>
</evidence>
<keyword evidence="3" id="KW-0479">Metal-binding</keyword>
<evidence type="ECO:0000256" key="1">
    <source>
        <dbReference type="ARBA" id="ARBA00007963"/>
    </source>
</evidence>
<dbReference type="GO" id="GO:0008033">
    <property type="term" value="P:tRNA processing"/>
    <property type="evidence" value="ECO:0007669"/>
    <property type="project" value="UniProtKB-KW"/>
</dbReference>
<name>X0T1S5_9ZZZZ</name>
<feature type="domain" description="Archease" evidence="5">
    <location>
        <begin position="2"/>
        <end position="29"/>
    </location>
</feature>
<comment type="similarity">
    <text evidence="1">Belongs to the archease family.</text>
</comment>
<feature type="non-terminal residue" evidence="6">
    <location>
        <position position="1"/>
    </location>
</feature>
<organism evidence="6">
    <name type="scientific">marine sediment metagenome</name>
    <dbReference type="NCBI Taxonomy" id="412755"/>
    <lineage>
        <taxon>unclassified sequences</taxon>
        <taxon>metagenomes</taxon>
        <taxon>ecological metagenomes</taxon>
    </lineage>
</organism>